<dbReference type="PANTHER" id="PTHR34700:SF4">
    <property type="entry name" value="PHAGE-LIKE ELEMENT PBSX PROTEIN XKDP"/>
    <property type="match status" value="1"/>
</dbReference>
<name>A0A350H8S8_UNCW3</name>
<evidence type="ECO:0000313" key="4">
    <source>
        <dbReference type="Proteomes" id="UP000264062"/>
    </source>
</evidence>
<dbReference type="AlphaFoldDB" id="A0A350H8S8"/>
<feature type="coiled-coil region" evidence="1">
    <location>
        <begin position="18"/>
        <end position="83"/>
    </location>
</feature>
<dbReference type="Gene3D" id="3.10.350.10">
    <property type="entry name" value="LysM domain"/>
    <property type="match status" value="1"/>
</dbReference>
<evidence type="ECO:0000259" key="2">
    <source>
        <dbReference type="PROSITE" id="PS51782"/>
    </source>
</evidence>
<keyword evidence="1" id="KW-0175">Coiled coil</keyword>
<proteinExistence type="predicted"/>
<accession>A0A350H8S8</accession>
<gene>
    <name evidence="3" type="ORF">DCW38_02040</name>
</gene>
<dbReference type="InterPro" id="IPR052196">
    <property type="entry name" value="Bact_Kbp"/>
</dbReference>
<dbReference type="InterPro" id="IPR018392">
    <property type="entry name" value="LysM"/>
</dbReference>
<dbReference type="InterPro" id="IPR036779">
    <property type="entry name" value="LysM_dom_sf"/>
</dbReference>
<evidence type="ECO:0000256" key="1">
    <source>
        <dbReference type="SAM" id="Coils"/>
    </source>
</evidence>
<protein>
    <recommendedName>
        <fullName evidence="2">LysM domain-containing protein</fullName>
    </recommendedName>
</protein>
<dbReference type="EMBL" id="DMZY01000062">
    <property type="protein sequence ID" value="HAV91944.1"/>
    <property type="molecule type" value="Genomic_DNA"/>
</dbReference>
<dbReference type="PROSITE" id="PS51782">
    <property type="entry name" value="LYSM"/>
    <property type="match status" value="1"/>
</dbReference>
<dbReference type="Proteomes" id="UP000264062">
    <property type="component" value="Unassembled WGS sequence"/>
</dbReference>
<dbReference type="CDD" id="cd00118">
    <property type="entry name" value="LysM"/>
    <property type="match status" value="1"/>
</dbReference>
<sequence>MKSKLFIILLIVAFSFTLLSAQEKKLTQKEAIEQIEMEQARLDEANMKHETCKAQGEPLMQEVEALKLEREQLANELKALKDAKSFYIVKPGDWLSKLADYKEVYGNGGWKRWPEIYKANKKLIKDPNLIYPNWKLSIPRP</sequence>
<comment type="caution">
    <text evidence="3">The sequence shown here is derived from an EMBL/GenBank/DDBJ whole genome shotgun (WGS) entry which is preliminary data.</text>
</comment>
<feature type="domain" description="LysM" evidence="2">
    <location>
        <begin position="85"/>
        <end position="138"/>
    </location>
</feature>
<evidence type="ECO:0000313" key="3">
    <source>
        <dbReference type="EMBL" id="HAV91944.1"/>
    </source>
</evidence>
<reference evidence="3 4" key="1">
    <citation type="journal article" date="2018" name="Nat. Biotechnol.">
        <title>A standardized bacterial taxonomy based on genome phylogeny substantially revises the tree of life.</title>
        <authorList>
            <person name="Parks D.H."/>
            <person name="Chuvochina M."/>
            <person name="Waite D.W."/>
            <person name="Rinke C."/>
            <person name="Skarshewski A."/>
            <person name="Chaumeil P.A."/>
            <person name="Hugenholtz P."/>
        </authorList>
    </citation>
    <scope>NUCLEOTIDE SEQUENCE [LARGE SCALE GENOMIC DNA]</scope>
    <source>
        <strain evidence="3">UBA9956</strain>
    </source>
</reference>
<dbReference type="PANTHER" id="PTHR34700">
    <property type="entry name" value="POTASSIUM BINDING PROTEIN KBP"/>
    <property type="match status" value="1"/>
</dbReference>
<organism evidence="3 4">
    <name type="scientific">candidate division WOR-3 bacterium</name>
    <dbReference type="NCBI Taxonomy" id="2052148"/>
    <lineage>
        <taxon>Bacteria</taxon>
        <taxon>Bacteria division WOR-3</taxon>
    </lineage>
</organism>